<sequence length="453" mass="47631">MNVANKAGLIVGPDEAIKAHTATLLGLQHVLAMDVYVPPFIIAGLLAMSMDAKMGLIQATFFAAGIGTILQTRYFMKMPMTQGPSFVPIGAIAGIYLANGGGQQGLATVFGSLLVGAILVILFGLSGFFQKIIRYLVPSLVGGTIITVVGLSLIPSALNDNIFQAGGNLNQNVVLGVVTATILVTCVAISLRFPRLARAFKVSSIIIALLCGSLLAASMGRFSFKSIAAAPWFSLPSFAVTHYGFHFSLSAILTMIVIYAVLLTETSGTWFAMSAILQEPMTDKQWNRGIIGEGLSCLIAALAGSTPMTGYSTNAGVISITGVASKRAFIAAGVWFIGFSFIGKLAAFLAAIPAPVIGGVFAIICSTIMLSGLQVIRQQQFAERDLYIIGLPIIMTLALILIPEQLTKEAPQLIQYLLSSPVAVSAILAIVLNQILPQQIVPAKAKLAVKEQA</sequence>
<dbReference type="PANTHER" id="PTHR42810">
    <property type="entry name" value="PURINE PERMEASE C1399.01C-RELATED"/>
    <property type="match status" value="1"/>
</dbReference>
<feature type="transmembrane region" description="Helical" evidence="7">
    <location>
        <begin position="244"/>
        <end position="263"/>
    </location>
</feature>
<feature type="transmembrane region" description="Helical" evidence="7">
    <location>
        <begin position="30"/>
        <end position="50"/>
    </location>
</feature>
<comment type="similarity">
    <text evidence="2">Belongs to the nucleobase:cation symporter-2 (NCS2) (TC 2.A.40) family.</text>
</comment>
<feature type="transmembrane region" description="Helical" evidence="7">
    <location>
        <begin position="356"/>
        <end position="373"/>
    </location>
</feature>
<dbReference type="AlphaFoldDB" id="A0A1K2I4N0"/>
<feature type="transmembrane region" description="Helical" evidence="7">
    <location>
        <begin position="174"/>
        <end position="193"/>
    </location>
</feature>
<feature type="transmembrane region" description="Helical" evidence="7">
    <location>
        <begin position="105"/>
        <end position="125"/>
    </location>
</feature>
<feature type="transmembrane region" description="Helical" evidence="7">
    <location>
        <begin position="385"/>
        <end position="402"/>
    </location>
</feature>
<feature type="transmembrane region" description="Helical" evidence="7">
    <location>
        <begin position="328"/>
        <end position="350"/>
    </location>
</feature>
<dbReference type="EMBL" id="LT634362">
    <property type="protein sequence ID" value="SFZ87341.1"/>
    <property type="molecule type" value="Genomic_DNA"/>
</dbReference>
<keyword evidence="3" id="KW-0813">Transport</keyword>
<keyword evidence="6 7" id="KW-0472">Membrane</keyword>
<evidence type="ECO:0000313" key="8">
    <source>
        <dbReference type="EMBL" id="SFZ87341.1"/>
    </source>
</evidence>
<accession>A0A1K2I4N0</accession>
<dbReference type="GO" id="GO:0042907">
    <property type="term" value="F:xanthine transmembrane transporter activity"/>
    <property type="evidence" value="ECO:0007669"/>
    <property type="project" value="TreeGrafter"/>
</dbReference>
<dbReference type="InterPro" id="IPR006043">
    <property type="entry name" value="NCS2"/>
</dbReference>
<dbReference type="Pfam" id="PF00860">
    <property type="entry name" value="Xan_ur_permease"/>
    <property type="match status" value="1"/>
</dbReference>
<evidence type="ECO:0000256" key="6">
    <source>
        <dbReference type="ARBA" id="ARBA00023136"/>
    </source>
</evidence>
<feature type="transmembrane region" description="Helical" evidence="7">
    <location>
        <begin position="132"/>
        <end position="154"/>
    </location>
</feature>
<reference evidence="8" key="1">
    <citation type="submission" date="2016-11" db="EMBL/GenBank/DDBJ databases">
        <authorList>
            <person name="Jaros S."/>
            <person name="Januszkiewicz K."/>
            <person name="Wedrychowicz H."/>
        </authorList>
    </citation>
    <scope>NUCLEOTIDE SEQUENCE</scope>
    <source>
        <strain evidence="8">ACA-DC 565</strain>
    </source>
</reference>
<comment type="subcellular location">
    <subcellularLocation>
        <location evidence="1">Membrane</location>
        <topology evidence="1">Multi-pass membrane protein</topology>
    </subcellularLocation>
</comment>
<organism evidence="8">
    <name type="scientific">Loigolactobacillus rennini</name>
    <dbReference type="NCBI Taxonomy" id="238013"/>
    <lineage>
        <taxon>Bacteria</taxon>
        <taxon>Bacillati</taxon>
        <taxon>Bacillota</taxon>
        <taxon>Bacilli</taxon>
        <taxon>Lactobacillales</taxon>
        <taxon>Lactobacillaceae</taxon>
        <taxon>Loigolactobacillus</taxon>
    </lineage>
</organism>
<feature type="transmembrane region" description="Helical" evidence="7">
    <location>
        <begin position="205"/>
        <end position="224"/>
    </location>
</feature>
<evidence type="ECO:0000256" key="4">
    <source>
        <dbReference type="ARBA" id="ARBA00022692"/>
    </source>
</evidence>
<feature type="transmembrane region" description="Helical" evidence="7">
    <location>
        <begin position="414"/>
        <end position="436"/>
    </location>
</feature>
<evidence type="ECO:0000256" key="3">
    <source>
        <dbReference type="ARBA" id="ARBA00022448"/>
    </source>
</evidence>
<evidence type="ECO:0000256" key="5">
    <source>
        <dbReference type="ARBA" id="ARBA00022989"/>
    </source>
</evidence>
<evidence type="ECO:0000256" key="1">
    <source>
        <dbReference type="ARBA" id="ARBA00004141"/>
    </source>
</evidence>
<evidence type="ECO:0000256" key="7">
    <source>
        <dbReference type="SAM" id="Phobius"/>
    </source>
</evidence>
<keyword evidence="4 7" id="KW-0812">Transmembrane</keyword>
<dbReference type="PANTHER" id="PTHR42810:SF2">
    <property type="entry name" value="PURINE PERMEASE C1399.01C-RELATED"/>
    <property type="match status" value="1"/>
</dbReference>
<dbReference type="NCBIfam" id="NF037981">
    <property type="entry name" value="NCS2_1"/>
    <property type="match status" value="1"/>
</dbReference>
<proteinExistence type="inferred from homology"/>
<feature type="transmembrane region" description="Helical" evidence="7">
    <location>
        <begin position="56"/>
        <end position="76"/>
    </location>
</feature>
<evidence type="ECO:0000256" key="2">
    <source>
        <dbReference type="ARBA" id="ARBA00008821"/>
    </source>
</evidence>
<keyword evidence="5 7" id="KW-1133">Transmembrane helix</keyword>
<protein>
    <submittedName>
        <fullName evidence="8">Xanthine-uracil permease</fullName>
    </submittedName>
</protein>
<gene>
    <name evidence="8" type="ORF">LREN565_0454</name>
</gene>
<name>A0A1K2I4N0_9LACO</name>
<dbReference type="GO" id="GO:0005886">
    <property type="term" value="C:plasma membrane"/>
    <property type="evidence" value="ECO:0007669"/>
    <property type="project" value="TreeGrafter"/>
</dbReference>